<dbReference type="PANTHER" id="PTHR21645:SF8">
    <property type="entry name" value="GLYCOSYLTRANSFERASE FAMILY 92 PROTEIN F13G3.3"/>
    <property type="match status" value="1"/>
</dbReference>
<dbReference type="GO" id="GO:0016757">
    <property type="term" value="F:glycosyltransferase activity"/>
    <property type="evidence" value="ECO:0007669"/>
    <property type="project" value="UniProtKB-UniRule"/>
</dbReference>
<dbReference type="Proteomes" id="UP001177023">
    <property type="component" value="Unassembled WGS sequence"/>
</dbReference>
<accession>A0AA36CG73</accession>
<evidence type="ECO:0000256" key="2">
    <source>
        <dbReference type="ARBA" id="ARBA00007647"/>
    </source>
</evidence>
<evidence type="ECO:0000313" key="11">
    <source>
        <dbReference type="Proteomes" id="UP001177023"/>
    </source>
</evidence>
<dbReference type="SUPFAM" id="SSF50242">
    <property type="entry name" value="TIMP-like"/>
    <property type="match status" value="1"/>
</dbReference>
<evidence type="ECO:0000256" key="1">
    <source>
        <dbReference type="ARBA" id="ARBA00004167"/>
    </source>
</evidence>
<keyword evidence="7" id="KW-0472">Membrane</keyword>
<dbReference type="InterPro" id="IPR052012">
    <property type="entry name" value="GTase_92"/>
</dbReference>
<dbReference type="InterPro" id="IPR008166">
    <property type="entry name" value="Glyco_transf_92"/>
</dbReference>
<dbReference type="EMBL" id="CATQJA010001494">
    <property type="protein sequence ID" value="CAJ0567500.1"/>
    <property type="molecule type" value="Genomic_DNA"/>
</dbReference>
<keyword evidence="5" id="KW-0812">Transmembrane</keyword>
<reference evidence="10" key="1">
    <citation type="submission" date="2023-06" db="EMBL/GenBank/DDBJ databases">
        <authorList>
            <person name="Delattre M."/>
        </authorList>
    </citation>
    <scope>NUCLEOTIDE SEQUENCE</scope>
    <source>
        <strain evidence="10">AF72</strain>
    </source>
</reference>
<protein>
    <recommendedName>
        <fullName evidence="8">Glycosyltransferase family 92 protein</fullName>
        <ecNumber evidence="8">2.4.1.-</ecNumber>
    </recommendedName>
</protein>
<evidence type="ECO:0000256" key="3">
    <source>
        <dbReference type="ARBA" id="ARBA00022676"/>
    </source>
</evidence>
<sequence>MQKVHKMSYTVRIATLCLLASATVAQLSLGSNEQAATDCLQCPNPIGDIKALACAVDWISKLRILNKTTTTIGGQTVDAYTLEHLDILKGTLEIPSLMIVPNGPCGLVLNVDAEYLISGVLAGKSALFTNLCLQILQTAEPLLDKVNKGLLGEVSDLLCSVFDILPTLDTWLAGNGGLLGHLLGANGNPLLDGLIGGPSGAPGVVDAYYYPNSSSLGPNAVALVVTAHVNSQELKRLQILGWNSTGHNSYDYPFYDRMIPHNVCKWISFEIVGTTLPNMTQLAVGLGDRYEMIPYRIPNYRKHGVVTCIAPLYANEQWQYALFAAHLYRRYGSFLQLYVRSMIHPLFEMLKIYEREGYLQIDPWMRVKLKTVHEAFFNPNLHVEFRNQAAAYTDCLLQYKESAEFISFMDLDDVQIPRIGKTYFEEYSHYFFENPMTSYLHYVKESDQAARQIMMDDFTMSQMYTGIVEVLPSMEAGRFVVQPKNINFTWVHFPFSVLENMKRYDVSSEENFVARLKPLEEYPFTSSQGIPQLFSRKGGMLRKPDFLPAEDANWLQADLKRMFKNPEIRAIWSRMPQDQFYQKLLTSCFHENYFQHYFNSNPEKMTCPGPERCNFPKNPGIECVNAHGEYYSTSGNQRMNIHYATQSHFRVEDGCTP</sequence>
<comment type="caution">
    <text evidence="10">The sequence shown here is derived from an EMBL/GenBank/DDBJ whole genome shotgun (WGS) entry which is preliminary data.</text>
</comment>
<dbReference type="InterPro" id="IPR008993">
    <property type="entry name" value="TIMP-like_OB-fold"/>
</dbReference>
<comment type="similarity">
    <text evidence="2 8">Belongs to the glycosyltransferase 92 family.</text>
</comment>
<evidence type="ECO:0000256" key="6">
    <source>
        <dbReference type="ARBA" id="ARBA00022989"/>
    </source>
</evidence>
<dbReference type="GO" id="GO:0016020">
    <property type="term" value="C:membrane"/>
    <property type="evidence" value="ECO:0007669"/>
    <property type="project" value="UniProtKB-SubCell"/>
</dbReference>
<evidence type="ECO:0000256" key="9">
    <source>
        <dbReference type="SAM" id="SignalP"/>
    </source>
</evidence>
<dbReference type="EC" id="2.4.1.-" evidence="8"/>
<dbReference type="PANTHER" id="PTHR21645">
    <property type="entry name" value="GLYCOSYLTRANSFERASE FAMILY 92 PROTEIN"/>
    <property type="match status" value="1"/>
</dbReference>
<dbReference type="AlphaFoldDB" id="A0AA36CG73"/>
<keyword evidence="4 8" id="KW-0808">Transferase</keyword>
<gene>
    <name evidence="10" type="ORF">MSPICULIGERA_LOCUS6052</name>
</gene>
<feature type="chain" id="PRO_5041247846" description="Glycosyltransferase family 92 protein" evidence="9">
    <location>
        <begin position="26"/>
        <end position="657"/>
    </location>
</feature>
<keyword evidence="9" id="KW-0732">Signal</keyword>
<comment type="subcellular location">
    <subcellularLocation>
        <location evidence="1">Membrane</location>
        <topology evidence="1">Single-pass membrane protein</topology>
    </subcellularLocation>
</comment>
<organism evidence="10 11">
    <name type="scientific">Mesorhabditis spiculigera</name>
    <dbReference type="NCBI Taxonomy" id="96644"/>
    <lineage>
        <taxon>Eukaryota</taxon>
        <taxon>Metazoa</taxon>
        <taxon>Ecdysozoa</taxon>
        <taxon>Nematoda</taxon>
        <taxon>Chromadorea</taxon>
        <taxon>Rhabditida</taxon>
        <taxon>Rhabditina</taxon>
        <taxon>Rhabditomorpha</taxon>
        <taxon>Rhabditoidea</taxon>
        <taxon>Rhabditidae</taxon>
        <taxon>Mesorhabditinae</taxon>
        <taxon>Mesorhabditis</taxon>
    </lineage>
</organism>
<feature type="non-terminal residue" evidence="10">
    <location>
        <position position="657"/>
    </location>
</feature>
<dbReference type="Pfam" id="PF01697">
    <property type="entry name" value="Glyco_transf_92"/>
    <property type="match status" value="1"/>
</dbReference>
<proteinExistence type="inferred from homology"/>
<evidence type="ECO:0000256" key="4">
    <source>
        <dbReference type="ARBA" id="ARBA00022679"/>
    </source>
</evidence>
<evidence type="ECO:0000256" key="8">
    <source>
        <dbReference type="RuleBase" id="RU366017"/>
    </source>
</evidence>
<keyword evidence="3 8" id="KW-0328">Glycosyltransferase</keyword>
<evidence type="ECO:0000256" key="5">
    <source>
        <dbReference type="ARBA" id="ARBA00022692"/>
    </source>
</evidence>
<keyword evidence="6" id="KW-1133">Transmembrane helix</keyword>
<dbReference type="Gene3D" id="2.40.50.120">
    <property type="match status" value="1"/>
</dbReference>
<feature type="signal peptide" evidence="9">
    <location>
        <begin position="1"/>
        <end position="25"/>
    </location>
</feature>
<keyword evidence="11" id="KW-1185">Reference proteome</keyword>
<name>A0AA36CG73_9BILA</name>
<evidence type="ECO:0000256" key="7">
    <source>
        <dbReference type="ARBA" id="ARBA00023136"/>
    </source>
</evidence>
<evidence type="ECO:0000313" key="10">
    <source>
        <dbReference type="EMBL" id="CAJ0567500.1"/>
    </source>
</evidence>